<gene>
    <name evidence="2" type="ORF">JOC58_001717</name>
</gene>
<sequence length="319" mass="36044">MMISNAIARRMRDLEQYAPMLTAPSDLDEFWSRTLERFKDKPLHSTIELETTPMRTVEVHRVTYEGFDDTPLSGWYIRPANVQGERLPCIVMYHGYTGSKGYPEEYAQWTALGYAVFAMDVRGQGGETGNHLASEFGMSAGWLSQNILDKEKFYYLAITIDALKAVQWVAEREDVDTQRIAVYGASQGGGLALITAALSDIPAVAVANIPNMCHMDFGILNSESSLKEAAQFVSRYPEHLQQVLQTLSYFDMLNLGDRIRIPLLVSCGLKDMVCLPETIFAAYNRIRANKQIAVYPFDGHYVGPYHTRRTMEFLQQHFG</sequence>
<proteinExistence type="predicted"/>
<feature type="domain" description="Acetyl xylan esterase" evidence="1">
    <location>
        <begin position="11"/>
        <end position="316"/>
    </location>
</feature>
<comment type="caution">
    <text evidence="2">The sequence shown here is derived from an EMBL/GenBank/DDBJ whole genome shotgun (WGS) entry which is preliminary data.</text>
</comment>
<dbReference type="Proteomes" id="UP001185028">
    <property type="component" value="Unassembled WGS sequence"/>
</dbReference>
<dbReference type="Pfam" id="PF05448">
    <property type="entry name" value="AXE1"/>
    <property type="match status" value="1"/>
</dbReference>
<keyword evidence="2" id="KW-0378">Hydrolase</keyword>
<protein>
    <submittedName>
        <fullName evidence="2">Cephalosporin-C deacetylase</fullName>
        <ecNumber evidence="2">3.1.1.41</ecNumber>
    </submittedName>
</protein>
<dbReference type="SUPFAM" id="SSF53474">
    <property type="entry name" value="alpha/beta-Hydrolases"/>
    <property type="match status" value="1"/>
</dbReference>
<dbReference type="InterPro" id="IPR029058">
    <property type="entry name" value="AB_hydrolase_fold"/>
</dbReference>
<keyword evidence="3" id="KW-1185">Reference proteome</keyword>
<reference evidence="2 3" key="1">
    <citation type="submission" date="2023-07" db="EMBL/GenBank/DDBJ databases">
        <title>Genomic Encyclopedia of Type Strains, Phase IV (KMG-IV): sequencing the most valuable type-strain genomes for metagenomic binning, comparative biology and taxonomic classification.</title>
        <authorList>
            <person name="Goeker M."/>
        </authorList>
    </citation>
    <scope>NUCLEOTIDE SEQUENCE [LARGE SCALE GENOMIC DNA]</scope>
    <source>
        <strain evidence="2 3">DSM 22170</strain>
    </source>
</reference>
<dbReference type="GO" id="GO:0047739">
    <property type="term" value="F:cephalosporin-C deacetylase activity"/>
    <property type="evidence" value="ECO:0007669"/>
    <property type="project" value="UniProtKB-EC"/>
</dbReference>
<name>A0ABU1IX36_9BACL</name>
<dbReference type="InterPro" id="IPR008391">
    <property type="entry name" value="AXE1_dom"/>
</dbReference>
<dbReference type="InterPro" id="IPR039069">
    <property type="entry name" value="CE7"/>
</dbReference>
<evidence type="ECO:0000313" key="3">
    <source>
        <dbReference type="Proteomes" id="UP001185028"/>
    </source>
</evidence>
<dbReference type="Gene3D" id="3.40.50.1820">
    <property type="entry name" value="alpha/beta hydrolase"/>
    <property type="match status" value="1"/>
</dbReference>
<organism evidence="2 3">
    <name type="scientific">Paenibacillus hunanensis</name>
    <dbReference type="NCBI Taxonomy" id="539262"/>
    <lineage>
        <taxon>Bacteria</taxon>
        <taxon>Bacillati</taxon>
        <taxon>Bacillota</taxon>
        <taxon>Bacilli</taxon>
        <taxon>Bacillales</taxon>
        <taxon>Paenibacillaceae</taxon>
        <taxon>Paenibacillus</taxon>
    </lineage>
</organism>
<accession>A0ABU1IX36</accession>
<dbReference type="PANTHER" id="PTHR40111">
    <property type="entry name" value="CEPHALOSPORIN-C DEACETYLASE"/>
    <property type="match status" value="1"/>
</dbReference>
<evidence type="ECO:0000313" key="2">
    <source>
        <dbReference type="EMBL" id="MDR6243824.1"/>
    </source>
</evidence>
<dbReference type="EC" id="3.1.1.41" evidence="2"/>
<evidence type="ECO:0000259" key="1">
    <source>
        <dbReference type="Pfam" id="PF05448"/>
    </source>
</evidence>
<dbReference type="PANTHER" id="PTHR40111:SF1">
    <property type="entry name" value="CEPHALOSPORIN-C DEACETYLASE"/>
    <property type="match status" value="1"/>
</dbReference>
<dbReference type="EMBL" id="JAVDQH010000005">
    <property type="protein sequence ID" value="MDR6243824.1"/>
    <property type="molecule type" value="Genomic_DNA"/>
</dbReference>